<feature type="region of interest" description="Disordered" evidence="1">
    <location>
        <begin position="1"/>
        <end position="28"/>
    </location>
</feature>
<dbReference type="EMBL" id="JAOQJL010000004">
    <property type="protein sequence ID" value="MCU6764309.1"/>
    <property type="molecule type" value="Genomic_DNA"/>
</dbReference>
<dbReference type="Proteomes" id="UP001652409">
    <property type="component" value="Unassembled WGS sequence"/>
</dbReference>
<evidence type="ECO:0000313" key="3">
    <source>
        <dbReference type="Proteomes" id="UP001652409"/>
    </source>
</evidence>
<name>A0ABT2TSC4_9FIRM</name>
<sequence length="118" mass="13147">MKAYKDPTADQAISEVDKWKRKQRDLEEQHKIHRGDIITIRIAKREGVDGALVIRDVKTVVKALYPHVVELRLPGGITRSPTYWELAKMRVGGGISGSQDNQGAPGQLPKNKKGDPHS</sequence>
<gene>
    <name evidence="2" type="ORF">OCV61_02660</name>
</gene>
<comment type="caution">
    <text evidence="2">The sequence shown here is derived from an EMBL/GenBank/DDBJ whole genome shotgun (WGS) entry which is preliminary data.</text>
</comment>
<evidence type="ECO:0000256" key="1">
    <source>
        <dbReference type="SAM" id="MobiDB-lite"/>
    </source>
</evidence>
<evidence type="ECO:0000313" key="2">
    <source>
        <dbReference type="EMBL" id="MCU6764309.1"/>
    </source>
</evidence>
<protein>
    <submittedName>
        <fullName evidence="2">Uncharacterized protein</fullName>
    </submittedName>
</protein>
<proteinExistence type="predicted"/>
<accession>A0ABT2TSC4</accession>
<reference evidence="2 3" key="1">
    <citation type="journal article" date="2021" name="ISME Commun">
        <title>Automated analysis of genomic sequences facilitates high-throughput and comprehensive description of bacteria.</title>
        <authorList>
            <person name="Hitch T.C.A."/>
        </authorList>
    </citation>
    <scope>NUCLEOTIDE SEQUENCE [LARGE SCALE GENOMIC DNA]</scope>
    <source>
        <strain evidence="2 3">Sanger_23</strain>
    </source>
</reference>
<keyword evidence="3" id="KW-1185">Reference proteome</keyword>
<organism evidence="2 3">
    <name type="scientific">Blautia ammoniilytica</name>
    <dbReference type="NCBI Taxonomy" id="2981782"/>
    <lineage>
        <taxon>Bacteria</taxon>
        <taxon>Bacillati</taxon>
        <taxon>Bacillota</taxon>
        <taxon>Clostridia</taxon>
        <taxon>Lachnospirales</taxon>
        <taxon>Lachnospiraceae</taxon>
        <taxon>Blautia</taxon>
    </lineage>
</organism>
<dbReference type="RefSeq" id="WP_158420546.1">
    <property type="nucleotide sequence ID" value="NZ_JAOQJL010000004.1"/>
</dbReference>
<feature type="region of interest" description="Disordered" evidence="1">
    <location>
        <begin position="94"/>
        <end position="118"/>
    </location>
</feature>